<organism evidence="4 5">
    <name type="scientific">Vreelandella aquamarina</name>
    <dbReference type="NCBI Taxonomy" id="77097"/>
    <lineage>
        <taxon>Bacteria</taxon>
        <taxon>Pseudomonadati</taxon>
        <taxon>Pseudomonadota</taxon>
        <taxon>Gammaproteobacteria</taxon>
        <taxon>Oceanospirillales</taxon>
        <taxon>Halomonadaceae</taxon>
        <taxon>Vreelandella</taxon>
    </lineage>
</organism>
<accession>A0A1H8E4I3</accession>
<dbReference type="AlphaFoldDB" id="A0A0D7UWM3"/>
<evidence type="ECO:0000313" key="4">
    <source>
        <dbReference type="EMBL" id="SIN77774.1"/>
    </source>
</evidence>
<evidence type="ECO:0000259" key="1">
    <source>
        <dbReference type="Pfam" id="PF08721"/>
    </source>
</evidence>
<dbReference type="Proteomes" id="UP000199493">
    <property type="component" value="Unassembled WGS sequence"/>
</dbReference>
<sequence length="226" mass="26602">MPLPTSVRKIGPTRRSVSGYYAFRGEESIAFESTLERDFLIKADFDVSVLGVISQPCEISFHHPVTGRRYTYTPDYLVYYRLGNRHYKDYPKPLLVEVKPREKWQAHWREWSPKWKAAIRHANNEGWAFRIHDESRIRDKTLDNITFLARYKRMVFPSVESQAVLNTVREMGVATLDYLLSRHFMGDIYRAEGIAHLWHLLATRQLDCDMAQSFSPLSEVWVPDYE</sequence>
<dbReference type="EMBL" id="FSQX01000001">
    <property type="protein sequence ID" value="SIN77774.1"/>
    <property type="molecule type" value="Genomic_DNA"/>
</dbReference>
<reference evidence="3 6" key="1">
    <citation type="submission" date="2016-10" db="EMBL/GenBank/DDBJ databases">
        <authorList>
            <person name="de Groot N.N."/>
        </authorList>
    </citation>
    <scope>NUCLEOTIDE SEQUENCE [LARGE SCALE GENOMIC DNA]</scope>
    <source>
        <strain evidence="3 6">558</strain>
    </source>
</reference>
<gene>
    <name evidence="3" type="ORF">SAMN04490369_100365</name>
    <name evidence="4" type="ORF">SAMN05878438_3425</name>
</gene>
<evidence type="ECO:0000313" key="5">
    <source>
        <dbReference type="Proteomes" id="UP000185024"/>
    </source>
</evidence>
<keyword evidence="4" id="KW-0378">Hydrolase</keyword>
<dbReference type="GO" id="GO:0004519">
    <property type="term" value="F:endonuclease activity"/>
    <property type="evidence" value="ECO:0007669"/>
    <property type="project" value="UniProtKB-KW"/>
</dbReference>
<accession>A0A0D7UWM3</accession>
<evidence type="ECO:0000313" key="6">
    <source>
        <dbReference type="Proteomes" id="UP000199493"/>
    </source>
</evidence>
<dbReference type="STRING" id="77097.SAMN04490369_100365"/>
<dbReference type="Pfam" id="PF08721">
    <property type="entry name" value="Tn7_Tnp_TnsA_C"/>
    <property type="match status" value="1"/>
</dbReference>
<feature type="domain" description="TnsA endonuclease N-terminal" evidence="2">
    <location>
        <begin position="48"/>
        <end position="134"/>
    </location>
</feature>
<reference evidence="4 5" key="2">
    <citation type="submission" date="2016-11" db="EMBL/GenBank/DDBJ databases">
        <authorList>
            <person name="Jaros S."/>
            <person name="Januszkiewicz K."/>
            <person name="Wedrychowicz H."/>
        </authorList>
    </citation>
    <scope>NUCLEOTIDE SEQUENCE [LARGE SCALE GENOMIC DNA]</scope>
    <source>
        <strain evidence="4 5">ACAM 239</strain>
    </source>
</reference>
<feature type="domain" description="TnsA endonuclease C-terminal" evidence="1">
    <location>
        <begin position="137"/>
        <end position="210"/>
    </location>
</feature>
<dbReference type="Pfam" id="PF08722">
    <property type="entry name" value="Tn7_TnsA-like_N"/>
    <property type="match status" value="1"/>
</dbReference>
<dbReference type="InterPro" id="IPR014833">
    <property type="entry name" value="TnsA_N"/>
</dbReference>
<dbReference type="PATRIC" id="fig|29570.3.peg.1890"/>
<protein>
    <submittedName>
        <fullName evidence="4">TnsA endonuclease C terminal</fullName>
    </submittedName>
</protein>
<name>A0A0D7UWM3_9GAMM</name>
<dbReference type="GeneID" id="97275783"/>
<dbReference type="RefSeq" id="WP_044630316.1">
    <property type="nucleotide sequence ID" value="NZ_AP022821.1"/>
</dbReference>
<proteinExistence type="predicted"/>
<dbReference type="OrthoDB" id="881413at2"/>
<evidence type="ECO:0000313" key="3">
    <source>
        <dbReference type="EMBL" id="SEN13677.1"/>
    </source>
</evidence>
<keyword evidence="4" id="KW-0540">Nuclease</keyword>
<dbReference type="Proteomes" id="UP000185024">
    <property type="component" value="Unassembled WGS sequence"/>
</dbReference>
<evidence type="ECO:0000259" key="2">
    <source>
        <dbReference type="Pfam" id="PF08722"/>
    </source>
</evidence>
<keyword evidence="4" id="KW-0255">Endonuclease</keyword>
<dbReference type="InterPro" id="IPR014832">
    <property type="entry name" value="TnsA_C"/>
</dbReference>
<dbReference type="EMBL" id="FODB01000003">
    <property type="protein sequence ID" value="SEN13677.1"/>
    <property type="molecule type" value="Genomic_DNA"/>
</dbReference>